<evidence type="ECO:0000256" key="8">
    <source>
        <dbReference type="ARBA" id="ARBA00023316"/>
    </source>
</evidence>
<dbReference type="STRING" id="317619.GCA_000332315_00842"/>
<dbReference type="GO" id="GO:0160237">
    <property type="term" value="F:D-Ala-D-Ala dipeptidase activity"/>
    <property type="evidence" value="ECO:0007669"/>
    <property type="project" value="UniProtKB-EC"/>
</dbReference>
<evidence type="ECO:0000256" key="4">
    <source>
        <dbReference type="ARBA" id="ARBA00022801"/>
    </source>
</evidence>
<dbReference type="GO" id="GO:0071555">
    <property type="term" value="P:cell wall organization"/>
    <property type="evidence" value="ECO:0007669"/>
    <property type="project" value="UniProtKB-KW"/>
</dbReference>
<reference evidence="11" key="1">
    <citation type="submission" date="2012-04" db="EMBL/GenBank/DDBJ databases">
        <authorList>
            <person name="Borisov I.G."/>
            <person name="Ivanikova N.V."/>
            <person name="Pinevich A.V."/>
        </authorList>
    </citation>
    <scope>NUCLEOTIDE SEQUENCE</scope>
    <source>
        <strain evidence="11">CALU 1027</strain>
    </source>
</reference>
<evidence type="ECO:0000256" key="3">
    <source>
        <dbReference type="ARBA" id="ARBA00022723"/>
    </source>
</evidence>
<evidence type="ECO:0000256" key="6">
    <source>
        <dbReference type="ARBA" id="ARBA00022997"/>
    </source>
</evidence>
<dbReference type="OrthoDB" id="9801430at2"/>
<dbReference type="Pfam" id="PF01427">
    <property type="entry name" value="Peptidase_M15"/>
    <property type="match status" value="1"/>
</dbReference>
<comment type="similarity">
    <text evidence="9 10">Belongs to the peptidase M15D family.</text>
</comment>
<keyword evidence="3 9" id="KW-0479">Metal-binding</keyword>
<dbReference type="Proteomes" id="UP000034681">
    <property type="component" value="Unassembled WGS sequence"/>
</dbReference>
<keyword evidence="2 9" id="KW-0645">Protease</keyword>
<evidence type="ECO:0000256" key="9">
    <source>
        <dbReference type="HAMAP-Rule" id="MF_01924"/>
    </source>
</evidence>
<dbReference type="AlphaFoldDB" id="A0A0M2PUC5"/>
<organism evidence="11 12">
    <name type="scientific">Prochlorothrix hollandica PCC 9006 = CALU 1027</name>
    <dbReference type="NCBI Taxonomy" id="317619"/>
    <lineage>
        <taxon>Bacteria</taxon>
        <taxon>Bacillati</taxon>
        <taxon>Cyanobacteriota</taxon>
        <taxon>Cyanophyceae</taxon>
        <taxon>Prochlorotrichales</taxon>
        <taxon>Prochlorotrichaceae</taxon>
        <taxon>Prochlorothrix</taxon>
    </lineage>
</organism>
<dbReference type="GO" id="GO:0008237">
    <property type="term" value="F:metallopeptidase activity"/>
    <property type="evidence" value="ECO:0007669"/>
    <property type="project" value="UniProtKB-KW"/>
</dbReference>
<accession>A0A0M2PUC5</accession>
<dbReference type="InterPro" id="IPR000755">
    <property type="entry name" value="A_A_dipeptidase"/>
</dbReference>
<evidence type="ECO:0000313" key="11">
    <source>
        <dbReference type="EMBL" id="KKJ00126.1"/>
    </source>
</evidence>
<evidence type="ECO:0000256" key="2">
    <source>
        <dbReference type="ARBA" id="ARBA00022670"/>
    </source>
</evidence>
<dbReference type="PIRSF" id="PIRSF026671">
    <property type="entry name" value="AA_dipeptidase"/>
    <property type="match status" value="1"/>
</dbReference>
<dbReference type="RefSeq" id="WP_017711471.1">
    <property type="nucleotide sequence ID" value="NZ_KB235933.1"/>
</dbReference>
<dbReference type="Gene3D" id="3.30.1380.10">
    <property type="match status" value="1"/>
</dbReference>
<evidence type="ECO:0000256" key="7">
    <source>
        <dbReference type="ARBA" id="ARBA00023049"/>
    </source>
</evidence>
<feature type="site" description="Transition state stabilizer" evidence="9">
    <location>
        <position position="80"/>
    </location>
</feature>
<dbReference type="EMBL" id="AJTX02000004">
    <property type="protein sequence ID" value="KKJ00126.1"/>
    <property type="molecule type" value="Genomic_DNA"/>
</dbReference>
<keyword evidence="8 10" id="KW-0961">Cell wall biogenesis/degradation</keyword>
<feature type="binding site" evidence="9">
    <location>
        <position position="143"/>
    </location>
    <ligand>
        <name>Zn(2+)</name>
        <dbReference type="ChEBI" id="CHEBI:29105"/>
        <note>catalytic</note>
    </ligand>
</feature>
<keyword evidence="12" id="KW-1185">Reference proteome</keyword>
<evidence type="ECO:0000256" key="1">
    <source>
        <dbReference type="ARBA" id="ARBA00001362"/>
    </source>
</evidence>
<keyword evidence="7 9" id="KW-0482">Metalloprotease</keyword>
<evidence type="ECO:0000313" key="12">
    <source>
        <dbReference type="Proteomes" id="UP000034681"/>
    </source>
</evidence>
<sequence length="238" mass="26978">MISKPHLSIPIVECSEPLVAIPADRFALFQPHPYADLGAPYGDLSPFFLRAEVLERLGQAQAVLQQQHPHWHFHIFDAYRPLPVQQFMVDYTFQQLAQEQGLDPQALSPQQTTDLEQQVHQFWAEPVTNPHTPPPHSTGAAVDLILRDHQGQAIPMGSPIDECSPRSYPDHFANAADSLSQTYHQNRLALRQAMEAAGFQNHPYEWWHFSQGDQLWAWLEHQQGRAGAIARYGRVEAA</sequence>
<keyword evidence="5 9" id="KW-0862">Zinc</keyword>
<dbReference type="eggNOG" id="COG2173">
    <property type="taxonomic scope" value="Bacteria"/>
</dbReference>
<keyword evidence="6 9" id="KW-0224">Dipeptidase</keyword>
<dbReference type="HAMAP" id="MF_01924">
    <property type="entry name" value="A_A_dipeptidase"/>
    <property type="match status" value="1"/>
</dbReference>
<dbReference type="SUPFAM" id="SSF55166">
    <property type="entry name" value="Hedgehog/DD-peptidase"/>
    <property type="match status" value="1"/>
</dbReference>
<dbReference type="PANTHER" id="PTHR43126:SF2">
    <property type="entry name" value="D-ALANYL-D-ALANINE DIPEPTIDASE"/>
    <property type="match status" value="1"/>
</dbReference>
<comment type="cofactor">
    <cofactor evidence="9">
        <name>Zn(2+)</name>
        <dbReference type="ChEBI" id="CHEBI:29105"/>
    </cofactor>
    <text evidence="9">Binds 1 zinc ion per subunit.</text>
</comment>
<dbReference type="CDD" id="cd14843">
    <property type="entry name" value="D-Ala-D-Ala_dipeptidase_like"/>
    <property type="match status" value="1"/>
</dbReference>
<feature type="binding site" evidence="9">
    <location>
        <position position="208"/>
    </location>
    <ligand>
        <name>Zn(2+)</name>
        <dbReference type="ChEBI" id="CHEBI:29105"/>
        <note>catalytic</note>
    </ligand>
</feature>
<comment type="function">
    <text evidence="9 10">Catalyzes hydrolysis of the D-alanyl-D-alanine dipeptide.</text>
</comment>
<feature type="binding site" evidence="9">
    <location>
        <position position="136"/>
    </location>
    <ligand>
        <name>Zn(2+)</name>
        <dbReference type="ChEBI" id="CHEBI:29105"/>
        <note>catalytic</note>
    </ligand>
</feature>
<name>A0A0M2PUC5_PROHO</name>
<dbReference type="GO" id="GO:0008270">
    <property type="term" value="F:zinc ion binding"/>
    <property type="evidence" value="ECO:0007669"/>
    <property type="project" value="UniProtKB-UniRule"/>
</dbReference>
<dbReference type="GO" id="GO:0006508">
    <property type="term" value="P:proteolysis"/>
    <property type="evidence" value="ECO:0007669"/>
    <property type="project" value="UniProtKB-KW"/>
</dbReference>
<dbReference type="EC" id="3.4.13.22" evidence="9 10"/>
<gene>
    <name evidence="11" type="ORF">PROH_10375</name>
</gene>
<dbReference type="PANTHER" id="PTHR43126">
    <property type="entry name" value="D-ALANYL-D-ALANINE DIPEPTIDASE"/>
    <property type="match status" value="1"/>
</dbReference>
<feature type="active site" description="Proton donor/acceptor" evidence="9">
    <location>
        <position position="205"/>
    </location>
</feature>
<comment type="caution">
    <text evidence="11">The sequence shown here is derived from an EMBL/GenBank/DDBJ whole genome shotgun (WGS) entry which is preliminary data.</text>
</comment>
<protein>
    <recommendedName>
        <fullName evidence="9 10">D-alanyl-D-alanine dipeptidase</fullName>
        <shortName evidence="9 10">D-Ala-D-Ala dipeptidase</shortName>
        <ecNumber evidence="9 10">3.4.13.22</ecNumber>
    </recommendedName>
</protein>
<comment type="catalytic activity">
    <reaction evidence="1 9 10">
        <text>D-alanyl-D-alanine + H2O = 2 D-alanine</text>
        <dbReference type="Rhea" id="RHEA:20661"/>
        <dbReference type="ChEBI" id="CHEBI:15377"/>
        <dbReference type="ChEBI" id="CHEBI:57416"/>
        <dbReference type="ChEBI" id="CHEBI:57822"/>
        <dbReference type="EC" id="3.4.13.22"/>
    </reaction>
</comment>
<keyword evidence="4 9" id="KW-0378">Hydrolase</keyword>
<evidence type="ECO:0000256" key="5">
    <source>
        <dbReference type="ARBA" id="ARBA00022833"/>
    </source>
</evidence>
<dbReference type="InterPro" id="IPR009045">
    <property type="entry name" value="Zn_M74/Hedgehog-like"/>
</dbReference>
<evidence type="ECO:0000256" key="10">
    <source>
        <dbReference type="PIRNR" id="PIRNR026671"/>
    </source>
</evidence>
<proteinExistence type="inferred from homology"/>